<evidence type="ECO:0000313" key="2">
    <source>
        <dbReference type="Proteomes" id="UP001209540"/>
    </source>
</evidence>
<proteinExistence type="predicted"/>
<keyword evidence="2" id="KW-1185">Reference proteome</keyword>
<dbReference type="AlphaFoldDB" id="A0AAD5KIE0"/>
<gene>
    <name evidence="1" type="ORF">BDA99DRAFT_556432</name>
</gene>
<protein>
    <submittedName>
        <fullName evidence="1">Uncharacterized protein</fullName>
    </submittedName>
</protein>
<accession>A0AAD5KIE0</accession>
<dbReference type="EMBL" id="JAIXMP010000005">
    <property type="protein sequence ID" value="KAI9272833.1"/>
    <property type="molecule type" value="Genomic_DNA"/>
</dbReference>
<reference evidence="1" key="1">
    <citation type="journal article" date="2022" name="IScience">
        <title>Evolution of zygomycete secretomes and the origins of terrestrial fungal ecologies.</title>
        <authorList>
            <person name="Chang Y."/>
            <person name="Wang Y."/>
            <person name="Mondo S."/>
            <person name="Ahrendt S."/>
            <person name="Andreopoulos W."/>
            <person name="Barry K."/>
            <person name="Beard J."/>
            <person name="Benny G.L."/>
            <person name="Blankenship S."/>
            <person name="Bonito G."/>
            <person name="Cuomo C."/>
            <person name="Desiro A."/>
            <person name="Gervers K.A."/>
            <person name="Hundley H."/>
            <person name="Kuo A."/>
            <person name="LaButti K."/>
            <person name="Lang B.F."/>
            <person name="Lipzen A."/>
            <person name="O'Donnell K."/>
            <person name="Pangilinan J."/>
            <person name="Reynolds N."/>
            <person name="Sandor L."/>
            <person name="Smith M.E."/>
            <person name="Tsang A."/>
            <person name="Grigoriev I.V."/>
            <person name="Stajich J.E."/>
            <person name="Spatafora J.W."/>
        </authorList>
    </citation>
    <scope>NUCLEOTIDE SEQUENCE</scope>
    <source>
        <strain evidence="1">RSA 2281</strain>
    </source>
</reference>
<organism evidence="1 2">
    <name type="scientific">Phascolomyces articulosus</name>
    <dbReference type="NCBI Taxonomy" id="60185"/>
    <lineage>
        <taxon>Eukaryota</taxon>
        <taxon>Fungi</taxon>
        <taxon>Fungi incertae sedis</taxon>
        <taxon>Mucoromycota</taxon>
        <taxon>Mucoromycotina</taxon>
        <taxon>Mucoromycetes</taxon>
        <taxon>Mucorales</taxon>
        <taxon>Lichtheimiaceae</taxon>
        <taxon>Phascolomyces</taxon>
    </lineage>
</organism>
<evidence type="ECO:0000313" key="1">
    <source>
        <dbReference type="EMBL" id="KAI9272833.1"/>
    </source>
</evidence>
<comment type="caution">
    <text evidence="1">The sequence shown here is derived from an EMBL/GenBank/DDBJ whole genome shotgun (WGS) entry which is preliminary data.</text>
</comment>
<sequence>MTTTNNKKKVTVEIPTNASQQQCWIRVSHTWEHLCLQNQYNNKTTTNQATQENSTVAQMIIKEMQHNPLFTRVDHIGLLAALFYDRKPEYGAKKYVASHDGNSLLENFISKTHL</sequence>
<dbReference type="Proteomes" id="UP001209540">
    <property type="component" value="Unassembled WGS sequence"/>
</dbReference>
<name>A0AAD5KIE0_9FUNG</name>
<reference evidence="1" key="2">
    <citation type="submission" date="2023-02" db="EMBL/GenBank/DDBJ databases">
        <authorList>
            <consortium name="DOE Joint Genome Institute"/>
            <person name="Mondo S.J."/>
            <person name="Chang Y."/>
            <person name="Wang Y."/>
            <person name="Ahrendt S."/>
            <person name="Andreopoulos W."/>
            <person name="Barry K."/>
            <person name="Beard J."/>
            <person name="Benny G.L."/>
            <person name="Blankenship S."/>
            <person name="Bonito G."/>
            <person name="Cuomo C."/>
            <person name="Desiro A."/>
            <person name="Gervers K.A."/>
            <person name="Hundley H."/>
            <person name="Kuo A."/>
            <person name="LaButti K."/>
            <person name="Lang B.F."/>
            <person name="Lipzen A."/>
            <person name="O'Donnell K."/>
            <person name="Pangilinan J."/>
            <person name="Reynolds N."/>
            <person name="Sandor L."/>
            <person name="Smith M.W."/>
            <person name="Tsang A."/>
            <person name="Grigoriev I.V."/>
            <person name="Stajich J.E."/>
            <person name="Spatafora J.W."/>
        </authorList>
    </citation>
    <scope>NUCLEOTIDE SEQUENCE</scope>
    <source>
        <strain evidence="1">RSA 2281</strain>
    </source>
</reference>